<evidence type="ECO:0000256" key="1">
    <source>
        <dbReference type="SAM" id="Coils"/>
    </source>
</evidence>
<proteinExistence type="predicted"/>
<reference evidence="3" key="1">
    <citation type="submission" date="2024-06" db="UniProtKB">
        <authorList>
            <consortium name="RefSeq"/>
        </authorList>
    </citation>
    <scope>NUCLEOTIDE SEQUENCE [LARGE SCALE GENOMIC DNA]</scope>
    <source>
        <strain evidence="3">J_2021</strain>
    </source>
</reference>
<feature type="compositionally biased region" description="Basic and acidic residues" evidence="2">
    <location>
        <begin position="283"/>
        <end position="294"/>
    </location>
</feature>
<feature type="coiled-coil region" evidence="1">
    <location>
        <begin position="110"/>
        <end position="137"/>
    </location>
</feature>
<evidence type="ECO:0000313" key="3">
    <source>
        <dbReference type="Proteomes" id="UP000186698"/>
    </source>
</evidence>
<dbReference type="GeneID" id="121400545"/>
<name>A0A8J1MDL7_XENLA</name>
<accession>A0A8J1MDL7</accession>
<dbReference type="Proteomes" id="UP000186698">
    <property type="component" value="Chromosome 2S"/>
</dbReference>
<organism evidence="3 4">
    <name type="scientific">Xenopus laevis</name>
    <name type="common">African clawed frog</name>
    <dbReference type="NCBI Taxonomy" id="8355"/>
    <lineage>
        <taxon>Eukaryota</taxon>
        <taxon>Metazoa</taxon>
        <taxon>Chordata</taxon>
        <taxon>Craniata</taxon>
        <taxon>Vertebrata</taxon>
        <taxon>Euteleostomi</taxon>
        <taxon>Amphibia</taxon>
        <taxon>Batrachia</taxon>
        <taxon>Anura</taxon>
        <taxon>Pipoidea</taxon>
        <taxon>Pipidae</taxon>
        <taxon>Xenopodinae</taxon>
        <taxon>Xenopus</taxon>
        <taxon>Xenopus</taxon>
    </lineage>
</organism>
<keyword evidence="3" id="KW-1185">Reference proteome</keyword>
<sequence length="294" mass="33758">MSFHDISQTTTRCATPFGFLDEERKRILETVQTTSYLTTSQPEQQKNLQKQFEATSRKELNLTLHLSTLTEYVKAARIPRGLRISLEPILCKNNKDFRDKWHQILDKCSLDLMTLTLQALQNEIQITTQEIHKIKCEIKTELTGEALTEYLNKVQVDLAILGESTIQRKLQKFRRDTLDYERDQVYTWAQLRRETRRGPGSGRHQPRDRRREVTSSAGSSDWRRGDTSDSSVEADSRSTRPAENRSVFPQVTSAPEGGGGAKGKKKQPACVEDSRGASNNSTQRDREYPLRTRR</sequence>
<evidence type="ECO:0000256" key="2">
    <source>
        <dbReference type="SAM" id="MobiDB-lite"/>
    </source>
</evidence>
<reference evidence="4" key="2">
    <citation type="submission" date="2025-08" db="UniProtKB">
        <authorList>
            <consortium name="RefSeq"/>
        </authorList>
    </citation>
    <scope>IDENTIFICATION</scope>
    <source>
        <strain evidence="4">J_2021</strain>
        <tissue evidence="4">Erythrocytes</tissue>
    </source>
</reference>
<dbReference type="KEGG" id="xla:121400545"/>
<gene>
    <name evidence="4" type="primary">LOC121400545</name>
</gene>
<dbReference type="AlphaFoldDB" id="A0A8J1MDL7"/>
<protein>
    <submittedName>
        <fullName evidence="4">Uncharacterized protein LOC121400545</fullName>
    </submittedName>
</protein>
<feature type="region of interest" description="Disordered" evidence="2">
    <location>
        <begin position="191"/>
        <end position="294"/>
    </location>
</feature>
<dbReference type="RefSeq" id="XP_041439799.1">
    <property type="nucleotide sequence ID" value="XM_041583865.1"/>
</dbReference>
<feature type="compositionally biased region" description="Basic and acidic residues" evidence="2">
    <location>
        <begin position="234"/>
        <end position="243"/>
    </location>
</feature>
<evidence type="ECO:0000313" key="4">
    <source>
        <dbReference type="RefSeq" id="XP_041439799.1"/>
    </source>
</evidence>
<keyword evidence="1" id="KW-0175">Coiled coil</keyword>